<accession>A0A964UKI2</accession>
<reference evidence="2" key="1">
    <citation type="submission" date="2020-01" db="EMBL/GenBank/DDBJ databases">
        <title>Whole-genome analyses of novel actinobacteria.</title>
        <authorList>
            <person name="Sahin N."/>
        </authorList>
    </citation>
    <scope>NUCLEOTIDE SEQUENCE</scope>
    <source>
        <strain evidence="2">YC537</strain>
    </source>
</reference>
<organism evidence="2 3">
    <name type="scientific">Streptomyces boluensis</name>
    <dbReference type="NCBI Taxonomy" id="1775135"/>
    <lineage>
        <taxon>Bacteria</taxon>
        <taxon>Bacillati</taxon>
        <taxon>Actinomycetota</taxon>
        <taxon>Actinomycetes</taxon>
        <taxon>Kitasatosporales</taxon>
        <taxon>Streptomycetaceae</taxon>
        <taxon>Streptomyces</taxon>
    </lineage>
</organism>
<comment type="caution">
    <text evidence="2">The sequence shown here is derived from an EMBL/GenBank/DDBJ whole genome shotgun (WGS) entry which is preliminary data.</text>
</comment>
<feature type="domain" description="HTH cro/C1-type" evidence="1">
    <location>
        <begin position="85"/>
        <end position="141"/>
    </location>
</feature>
<dbReference type="SMART" id="SM00530">
    <property type="entry name" value="HTH_XRE"/>
    <property type="match status" value="2"/>
</dbReference>
<dbReference type="InterPro" id="IPR010982">
    <property type="entry name" value="Lambda_DNA-bd_dom_sf"/>
</dbReference>
<name>A0A964UKI2_9ACTN</name>
<dbReference type="Proteomes" id="UP000598297">
    <property type="component" value="Unassembled WGS sequence"/>
</dbReference>
<protein>
    <submittedName>
        <fullName evidence="2">XRE family transcriptional regulator</fullName>
    </submittedName>
</protein>
<dbReference type="Gene3D" id="1.10.260.40">
    <property type="entry name" value="lambda repressor-like DNA-binding domains"/>
    <property type="match status" value="1"/>
</dbReference>
<dbReference type="AlphaFoldDB" id="A0A964UKI2"/>
<dbReference type="InterPro" id="IPR001387">
    <property type="entry name" value="Cro/C1-type_HTH"/>
</dbReference>
<feature type="domain" description="HTH cro/C1-type" evidence="1">
    <location>
        <begin position="17"/>
        <end position="79"/>
    </location>
</feature>
<evidence type="ECO:0000259" key="1">
    <source>
        <dbReference type="SMART" id="SM00530"/>
    </source>
</evidence>
<dbReference type="OrthoDB" id="4868991at2"/>
<dbReference type="GO" id="GO:0003677">
    <property type="term" value="F:DNA binding"/>
    <property type="evidence" value="ECO:0007669"/>
    <property type="project" value="InterPro"/>
</dbReference>
<dbReference type="EMBL" id="JAAAHS010000018">
    <property type="protein sequence ID" value="NBE50726.1"/>
    <property type="molecule type" value="Genomic_DNA"/>
</dbReference>
<sequence length="233" mass="25341">MHQSQTTGATPPFDNLAARRMREALGMAHGHVAYSLRASYGLAYVTPDTVAAWERGQLAPSSAEVTALAGALWCAPSELLGAAQTLREHRLAHGLATQDFARAVGVEHAAYVRMEESGAWQGNERQSEALAELLRLGARDFTAVTGRKDRLAELLRSAVTARWEGYVRPVLKLVPLERATVEDVLDRLYGEYHTRMVATLSWGGTESGAGHSGREFLEGIVDEFWELVGPAGD</sequence>
<gene>
    <name evidence="2" type="ORF">GUY60_04635</name>
</gene>
<evidence type="ECO:0000313" key="2">
    <source>
        <dbReference type="EMBL" id="NBE50726.1"/>
    </source>
</evidence>
<evidence type="ECO:0000313" key="3">
    <source>
        <dbReference type="Proteomes" id="UP000598297"/>
    </source>
</evidence>
<proteinExistence type="predicted"/>
<keyword evidence="3" id="KW-1185">Reference proteome</keyword>